<evidence type="ECO:0000313" key="2">
    <source>
        <dbReference type="Proteomes" id="UP000033649"/>
    </source>
</evidence>
<evidence type="ECO:0008006" key="3">
    <source>
        <dbReference type="Google" id="ProtNLM"/>
    </source>
</evidence>
<dbReference type="AlphaFoldDB" id="A0A0F5FMN9"/>
<proteinExistence type="predicted"/>
<dbReference type="STRING" id="429727.VE26_10275"/>
<sequence length="139" mass="15435">MAASPVEELSMRRLSRLVFAAGALIATALPTLASPEGVWELETRDTRFALQTCGDGSQVCGQLVWLSEADYNEQYKPYLNKPMADRLMPAGPNRWKGEMTLFGHKVAGTLTQRSANQMTLQGCAFLVVCKSYDMFRHSE</sequence>
<reference evidence="1 2" key="1">
    <citation type="submission" date="2015-03" db="EMBL/GenBank/DDBJ databases">
        <authorList>
            <person name="Hassan Y."/>
            <person name="Lepp D."/>
            <person name="Li X.-Z."/>
            <person name="Zhou T."/>
        </authorList>
    </citation>
    <scope>NUCLEOTIDE SEQUENCE [LARGE SCALE GENOMIC DNA]</scope>
    <source>
        <strain evidence="1 2">IPL18</strain>
    </source>
</reference>
<keyword evidence="2" id="KW-1185">Reference proteome</keyword>
<protein>
    <recommendedName>
        <fullName evidence="3">DUF2147 domain-containing protein</fullName>
    </recommendedName>
</protein>
<comment type="caution">
    <text evidence="1">The sequence shown here is derived from an EMBL/GenBank/DDBJ whole genome shotgun (WGS) entry which is preliminary data.</text>
</comment>
<dbReference type="EMBL" id="JZEY01000054">
    <property type="protein sequence ID" value="KKB10144.1"/>
    <property type="molecule type" value="Genomic_DNA"/>
</dbReference>
<organism evidence="1 2">
    <name type="scientific">Devosia chinhatensis</name>
    <dbReference type="NCBI Taxonomy" id="429727"/>
    <lineage>
        <taxon>Bacteria</taxon>
        <taxon>Pseudomonadati</taxon>
        <taxon>Pseudomonadota</taxon>
        <taxon>Alphaproteobacteria</taxon>
        <taxon>Hyphomicrobiales</taxon>
        <taxon>Devosiaceae</taxon>
        <taxon>Devosia</taxon>
    </lineage>
</organism>
<dbReference type="Proteomes" id="UP000033649">
    <property type="component" value="Unassembled WGS sequence"/>
</dbReference>
<dbReference type="PATRIC" id="fig|429727.3.peg.2114"/>
<evidence type="ECO:0000313" key="1">
    <source>
        <dbReference type="EMBL" id="KKB10144.1"/>
    </source>
</evidence>
<name>A0A0F5FMN9_9HYPH</name>
<gene>
    <name evidence="1" type="ORF">VE26_10275</name>
</gene>
<accession>A0A0F5FMN9</accession>